<comment type="caution">
    <text evidence="1">The sequence shown here is derived from an EMBL/GenBank/DDBJ whole genome shotgun (WGS) entry which is preliminary data.</text>
</comment>
<dbReference type="Proteomes" id="UP000716291">
    <property type="component" value="Unassembled WGS sequence"/>
</dbReference>
<dbReference type="EMBL" id="JAANQT010000374">
    <property type="protein sequence ID" value="KAG1311576.1"/>
    <property type="molecule type" value="Genomic_DNA"/>
</dbReference>
<name>A0A9P7BU62_RHIOR</name>
<organism evidence="1 2">
    <name type="scientific">Rhizopus oryzae</name>
    <name type="common">Mucormycosis agent</name>
    <name type="synonym">Rhizopus arrhizus var. delemar</name>
    <dbReference type="NCBI Taxonomy" id="64495"/>
    <lineage>
        <taxon>Eukaryota</taxon>
        <taxon>Fungi</taxon>
        <taxon>Fungi incertae sedis</taxon>
        <taxon>Mucoromycota</taxon>
        <taxon>Mucoromycotina</taxon>
        <taxon>Mucoromycetes</taxon>
        <taxon>Mucorales</taxon>
        <taxon>Mucorineae</taxon>
        <taxon>Rhizopodaceae</taxon>
        <taxon>Rhizopus</taxon>
    </lineage>
</organism>
<sequence>MTRAEVVASDGVLDDFSGGKPKITCLFNRLSARPLQSIMPVFSRYHYWAGYKTLLSEIDNLQHNTDARDTTRSLNPPMAPQFSL</sequence>
<gene>
    <name evidence="1" type="ORF">G6F64_003706</name>
</gene>
<reference evidence="1" key="1">
    <citation type="journal article" date="2020" name="Microb. Genom.">
        <title>Genetic diversity of clinical and environmental Mucorales isolates obtained from an investigation of mucormycosis cases among solid organ transplant recipients.</title>
        <authorList>
            <person name="Nguyen M.H."/>
            <person name="Kaul D."/>
            <person name="Muto C."/>
            <person name="Cheng S.J."/>
            <person name="Richter R.A."/>
            <person name="Bruno V.M."/>
            <person name="Liu G."/>
            <person name="Beyhan S."/>
            <person name="Sundermann A.J."/>
            <person name="Mounaud S."/>
            <person name="Pasculle A.W."/>
            <person name="Nierman W.C."/>
            <person name="Driscoll E."/>
            <person name="Cumbie R."/>
            <person name="Clancy C.J."/>
            <person name="Dupont C.L."/>
        </authorList>
    </citation>
    <scope>NUCLEOTIDE SEQUENCE</scope>
    <source>
        <strain evidence="1">GL11</strain>
    </source>
</reference>
<protein>
    <submittedName>
        <fullName evidence="1">Uncharacterized protein</fullName>
    </submittedName>
</protein>
<dbReference type="AlphaFoldDB" id="A0A9P7BU62"/>
<evidence type="ECO:0000313" key="2">
    <source>
        <dbReference type="Proteomes" id="UP000716291"/>
    </source>
</evidence>
<proteinExistence type="predicted"/>
<keyword evidence="2" id="KW-1185">Reference proteome</keyword>
<accession>A0A9P7BU62</accession>
<evidence type="ECO:0000313" key="1">
    <source>
        <dbReference type="EMBL" id="KAG1311576.1"/>
    </source>
</evidence>